<proteinExistence type="predicted"/>
<comment type="caution">
    <text evidence="1">The sequence shown here is derived from an EMBL/GenBank/DDBJ whole genome shotgun (WGS) entry which is preliminary data.</text>
</comment>
<keyword evidence="2" id="KW-1185">Reference proteome</keyword>
<gene>
    <name evidence="1" type="ORF">GCM10023346_26640</name>
</gene>
<dbReference type="EMBL" id="BAABKK010000015">
    <property type="protein sequence ID" value="GAA5195764.1"/>
    <property type="molecule type" value="Genomic_DNA"/>
</dbReference>
<evidence type="ECO:0000313" key="2">
    <source>
        <dbReference type="Proteomes" id="UP001500200"/>
    </source>
</evidence>
<organism evidence="1 2">
    <name type="scientific">Arthrobacter gyeryongensis</name>
    <dbReference type="NCBI Taxonomy" id="1650592"/>
    <lineage>
        <taxon>Bacteria</taxon>
        <taxon>Bacillati</taxon>
        <taxon>Actinomycetota</taxon>
        <taxon>Actinomycetes</taxon>
        <taxon>Micrococcales</taxon>
        <taxon>Micrococcaceae</taxon>
        <taxon>Arthrobacter</taxon>
    </lineage>
</organism>
<sequence>MDGTGVGVHVVCPGVVATEFHEVQGMDLSAVPRMSADDVVAAAQAGIALGEGVIAPGLEDYSLLDEVFRADLAAFGGQSPKLASRYQG</sequence>
<evidence type="ECO:0000313" key="1">
    <source>
        <dbReference type="EMBL" id="GAA5195764.1"/>
    </source>
</evidence>
<dbReference type="Proteomes" id="UP001500200">
    <property type="component" value="Unassembled WGS sequence"/>
</dbReference>
<name>A0ABP9SIF7_9MICC</name>
<evidence type="ECO:0008006" key="3">
    <source>
        <dbReference type="Google" id="ProtNLM"/>
    </source>
</evidence>
<accession>A0ABP9SIF7</accession>
<reference evidence="2" key="1">
    <citation type="journal article" date="2019" name="Int. J. Syst. Evol. Microbiol.">
        <title>The Global Catalogue of Microorganisms (GCM) 10K type strain sequencing project: providing services to taxonomists for standard genome sequencing and annotation.</title>
        <authorList>
            <consortium name="The Broad Institute Genomics Platform"/>
            <consortium name="The Broad Institute Genome Sequencing Center for Infectious Disease"/>
            <person name="Wu L."/>
            <person name="Ma J."/>
        </authorList>
    </citation>
    <scope>NUCLEOTIDE SEQUENCE [LARGE SCALE GENOMIC DNA]</scope>
    <source>
        <strain evidence="2">JCM 18514</strain>
    </source>
</reference>
<protein>
    <recommendedName>
        <fullName evidence="3">Short-chain dehydrogenase</fullName>
    </recommendedName>
</protein>